<gene>
    <name evidence="3" type="ORF">Q764_11530</name>
</gene>
<dbReference type="STRING" id="1121899.GCA_000430025_02433"/>
<dbReference type="OrthoDB" id="1261156at2"/>
<dbReference type="Proteomes" id="UP000030121">
    <property type="component" value="Unassembled WGS sequence"/>
</dbReference>
<dbReference type="EMBL" id="JRLW01000016">
    <property type="protein sequence ID" value="KGO88262.1"/>
    <property type="molecule type" value="Genomic_DNA"/>
</dbReference>
<dbReference type="eggNOG" id="ENOG5033ADT">
    <property type="taxonomic scope" value="Bacteria"/>
</dbReference>
<dbReference type="InterPro" id="IPR009589">
    <property type="entry name" value="PH_YyaB-like"/>
</dbReference>
<feature type="domain" description="Uncharacterized protein YyaB-like PH" evidence="2">
    <location>
        <begin position="54"/>
        <end position="129"/>
    </location>
</feature>
<feature type="transmembrane region" description="Helical" evidence="1">
    <location>
        <begin position="12"/>
        <end position="29"/>
    </location>
</feature>
<evidence type="ECO:0000313" key="4">
    <source>
        <dbReference type="Proteomes" id="UP000030121"/>
    </source>
</evidence>
<accession>A0A0A2M6I9</accession>
<evidence type="ECO:0000256" key="1">
    <source>
        <dbReference type="SAM" id="Phobius"/>
    </source>
</evidence>
<keyword evidence="1" id="KW-0812">Transmembrane</keyword>
<keyword evidence="1" id="KW-1133">Transmembrane helix</keyword>
<sequence>MRKVYKSKIDIALPVLILSGMIAPLVMFVSEQDWIGLGIILGTVLFSGYLFYTTDYTITAGRLRVRSGFLVNKKIDIATIHSVQQTDSLWSAPAGSLTDRIEIVYVNDQKVVISPKEKEDFVKELLKRNPAIEVKL</sequence>
<dbReference type="AlphaFoldDB" id="A0A0A2M6I9"/>
<feature type="transmembrane region" description="Helical" evidence="1">
    <location>
        <begin position="35"/>
        <end position="52"/>
    </location>
</feature>
<protein>
    <recommendedName>
        <fullName evidence="2">Uncharacterized protein YyaB-like PH domain-containing protein</fullName>
    </recommendedName>
</protein>
<name>A0A0A2M6I9_9FLAO</name>
<reference evidence="3 4" key="1">
    <citation type="submission" date="2013-09" db="EMBL/GenBank/DDBJ databases">
        <authorList>
            <person name="Zeng Z."/>
            <person name="Chen C."/>
        </authorList>
    </citation>
    <scope>NUCLEOTIDE SEQUENCE [LARGE SCALE GENOMIC DNA]</scope>
    <source>
        <strain evidence="3 4">GH29-5</strain>
    </source>
</reference>
<proteinExistence type="predicted"/>
<evidence type="ECO:0000313" key="3">
    <source>
        <dbReference type="EMBL" id="KGO88262.1"/>
    </source>
</evidence>
<keyword evidence="1" id="KW-0472">Membrane</keyword>
<dbReference type="Pfam" id="PF06713">
    <property type="entry name" value="bPH_4"/>
    <property type="match status" value="1"/>
</dbReference>
<organism evidence="3 4">
    <name type="scientific">Flavobacterium suncheonense GH29-5 = DSM 17707</name>
    <dbReference type="NCBI Taxonomy" id="1121899"/>
    <lineage>
        <taxon>Bacteria</taxon>
        <taxon>Pseudomonadati</taxon>
        <taxon>Bacteroidota</taxon>
        <taxon>Flavobacteriia</taxon>
        <taxon>Flavobacteriales</taxon>
        <taxon>Flavobacteriaceae</taxon>
        <taxon>Flavobacterium</taxon>
    </lineage>
</organism>
<evidence type="ECO:0000259" key="2">
    <source>
        <dbReference type="Pfam" id="PF06713"/>
    </source>
</evidence>
<keyword evidence="4" id="KW-1185">Reference proteome</keyword>
<dbReference type="GO" id="GO:0030153">
    <property type="term" value="P:bacteriocin immunity"/>
    <property type="evidence" value="ECO:0007669"/>
    <property type="project" value="InterPro"/>
</dbReference>
<dbReference type="RefSeq" id="WP_035744760.1">
    <property type="nucleotide sequence ID" value="NZ_AUCZ01000014.1"/>
</dbReference>
<comment type="caution">
    <text evidence="3">The sequence shown here is derived from an EMBL/GenBank/DDBJ whole genome shotgun (WGS) entry which is preliminary data.</text>
</comment>